<gene>
    <name evidence="1" type="ORF">B296_00050530</name>
</gene>
<dbReference type="EMBL" id="AMZH03011711">
    <property type="protein sequence ID" value="RRT52352.1"/>
    <property type="molecule type" value="Genomic_DNA"/>
</dbReference>
<accession>A0A426YKT4</accession>
<organism evidence="1 2">
    <name type="scientific">Ensete ventricosum</name>
    <name type="common">Abyssinian banana</name>
    <name type="synonym">Musa ensete</name>
    <dbReference type="NCBI Taxonomy" id="4639"/>
    <lineage>
        <taxon>Eukaryota</taxon>
        <taxon>Viridiplantae</taxon>
        <taxon>Streptophyta</taxon>
        <taxon>Embryophyta</taxon>
        <taxon>Tracheophyta</taxon>
        <taxon>Spermatophyta</taxon>
        <taxon>Magnoliopsida</taxon>
        <taxon>Liliopsida</taxon>
        <taxon>Zingiberales</taxon>
        <taxon>Musaceae</taxon>
        <taxon>Ensete</taxon>
    </lineage>
</organism>
<dbReference type="Proteomes" id="UP000287651">
    <property type="component" value="Unassembled WGS sequence"/>
</dbReference>
<evidence type="ECO:0000313" key="2">
    <source>
        <dbReference type="Proteomes" id="UP000287651"/>
    </source>
</evidence>
<dbReference type="AlphaFoldDB" id="A0A426YKT4"/>
<reference evidence="1 2" key="1">
    <citation type="journal article" date="2014" name="Agronomy (Basel)">
        <title>A Draft Genome Sequence for Ensete ventricosum, the Drought-Tolerant Tree Against Hunger.</title>
        <authorList>
            <person name="Harrison J."/>
            <person name="Moore K.A."/>
            <person name="Paszkiewicz K."/>
            <person name="Jones T."/>
            <person name="Grant M."/>
            <person name="Ambacheew D."/>
            <person name="Muzemil S."/>
            <person name="Studholme D.J."/>
        </authorList>
    </citation>
    <scope>NUCLEOTIDE SEQUENCE [LARGE SCALE GENOMIC DNA]</scope>
</reference>
<sequence length="120" mass="13763">MVHQFQRKSVDFKSCPATDCPRAVLHPGMTRERVDEGRLPKERTNTIGGGGDPVMCWQRPHREKLSYGGMIGSYREHHFGEQHDDKKAMDSRSECHVGELDCSRAYTCLREPDKSEDKDE</sequence>
<evidence type="ECO:0000313" key="1">
    <source>
        <dbReference type="EMBL" id="RRT52352.1"/>
    </source>
</evidence>
<comment type="caution">
    <text evidence="1">The sequence shown here is derived from an EMBL/GenBank/DDBJ whole genome shotgun (WGS) entry which is preliminary data.</text>
</comment>
<protein>
    <submittedName>
        <fullName evidence="1">Uncharacterized protein</fullName>
    </submittedName>
</protein>
<name>A0A426YKT4_ENSVE</name>
<proteinExistence type="predicted"/>